<proteinExistence type="predicted"/>
<dbReference type="EMBL" id="MRZV01001777">
    <property type="protein sequence ID" value="PIK35957.1"/>
    <property type="molecule type" value="Genomic_DNA"/>
</dbReference>
<dbReference type="Pfam" id="PF00076">
    <property type="entry name" value="RRM_1"/>
    <property type="match status" value="1"/>
</dbReference>
<evidence type="ECO:0000256" key="1">
    <source>
        <dbReference type="ARBA" id="ARBA00004123"/>
    </source>
</evidence>
<evidence type="ECO:0000259" key="7">
    <source>
        <dbReference type="PROSITE" id="PS50102"/>
    </source>
</evidence>
<evidence type="ECO:0000313" key="9">
    <source>
        <dbReference type="Proteomes" id="UP000230750"/>
    </source>
</evidence>
<dbReference type="AlphaFoldDB" id="A0A2G8JJN7"/>
<comment type="caution">
    <text evidence="8">The sequence shown here is derived from an EMBL/GenBank/DDBJ whole genome shotgun (WGS) entry which is preliminary data.</text>
</comment>
<dbReference type="SUPFAM" id="SSF54928">
    <property type="entry name" value="RNA-binding domain, RBD"/>
    <property type="match status" value="1"/>
</dbReference>
<feature type="compositionally biased region" description="Basic and acidic residues" evidence="6">
    <location>
        <begin position="118"/>
        <end position="131"/>
    </location>
</feature>
<reference evidence="8 9" key="1">
    <citation type="journal article" date="2017" name="PLoS Biol.">
        <title>The sea cucumber genome provides insights into morphological evolution and visceral regeneration.</title>
        <authorList>
            <person name="Zhang X."/>
            <person name="Sun L."/>
            <person name="Yuan J."/>
            <person name="Sun Y."/>
            <person name="Gao Y."/>
            <person name="Zhang L."/>
            <person name="Li S."/>
            <person name="Dai H."/>
            <person name="Hamel J.F."/>
            <person name="Liu C."/>
            <person name="Yu Y."/>
            <person name="Liu S."/>
            <person name="Lin W."/>
            <person name="Guo K."/>
            <person name="Jin S."/>
            <person name="Xu P."/>
            <person name="Storey K.B."/>
            <person name="Huan P."/>
            <person name="Zhang T."/>
            <person name="Zhou Y."/>
            <person name="Zhang J."/>
            <person name="Lin C."/>
            <person name="Li X."/>
            <person name="Xing L."/>
            <person name="Huo D."/>
            <person name="Sun M."/>
            <person name="Wang L."/>
            <person name="Mercier A."/>
            <person name="Li F."/>
            <person name="Yang H."/>
            <person name="Xiang J."/>
        </authorList>
    </citation>
    <scope>NUCLEOTIDE SEQUENCE [LARGE SCALE GENOMIC DNA]</scope>
    <source>
        <strain evidence="8">Shaxun</strain>
        <tissue evidence="8">Muscle</tissue>
    </source>
</reference>
<evidence type="ECO:0000313" key="8">
    <source>
        <dbReference type="EMBL" id="PIK35957.1"/>
    </source>
</evidence>
<feature type="compositionally biased region" description="Acidic residues" evidence="6">
    <location>
        <begin position="135"/>
        <end position="146"/>
    </location>
</feature>
<name>A0A2G8JJN7_STIJA</name>
<dbReference type="PANTHER" id="PTHR48039">
    <property type="entry name" value="RNA-BINDING MOTIF PROTEIN 14B"/>
    <property type="match status" value="1"/>
</dbReference>
<keyword evidence="9" id="KW-1185">Reference proteome</keyword>
<organism evidence="8 9">
    <name type="scientific">Stichopus japonicus</name>
    <name type="common">Sea cucumber</name>
    <dbReference type="NCBI Taxonomy" id="307972"/>
    <lineage>
        <taxon>Eukaryota</taxon>
        <taxon>Metazoa</taxon>
        <taxon>Echinodermata</taxon>
        <taxon>Eleutherozoa</taxon>
        <taxon>Echinozoa</taxon>
        <taxon>Holothuroidea</taxon>
        <taxon>Aspidochirotacea</taxon>
        <taxon>Aspidochirotida</taxon>
        <taxon>Stichopodidae</taxon>
        <taxon>Apostichopus</taxon>
    </lineage>
</organism>
<feature type="region of interest" description="Disordered" evidence="6">
    <location>
        <begin position="80"/>
        <end position="186"/>
    </location>
</feature>
<gene>
    <name evidence="8" type="ORF">BSL78_27209</name>
</gene>
<feature type="region of interest" description="Disordered" evidence="6">
    <location>
        <begin position="235"/>
        <end position="255"/>
    </location>
</feature>
<evidence type="ECO:0000256" key="6">
    <source>
        <dbReference type="SAM" id="MobiDB-lite"/>
    </source>
</evidence>
<dbReference type="InterPro" id="IPR012677">
    <property type="entry name" value="Nucleotide-bd_a/b_plait_sf"/>
</dbReference>
<comment type="subcellular location">
    <subcellularLocation>
        <location evidence="1">Nucleus</location>
    </subcellularLocation>
</comment>
<dbReference type="PANTHER" id="PTHR48039:SF5">
    <property type="entry name" value="RNA-BINDING PROTEIN 28"/>
    <property type="match status" value="1"/>
</dbReference>
<evidence type="ECO:0000256" key="4">
    <source>
        <dbReference type="ARBA" id="ARBA00023242"/>
    </source>
</evidence>
<dbReference type="GO" id="GO:0003729">
    <property type="term" value="F:mRNA binding"/>
    <property type="evidence" value="ECO:0007669"/>
    <property type="project" value="TreeGrafter"/>
</dbReference>
<dbReference type="GO" id="GO:0005730">
    <property type="term" value="C:nucleolus"/>
    <property type="evidence" value="ECO:0007669"/>
    <property type="project" value="TreeGrafter"/>
</dbReference>
<accession>A0A2G8JJN7</accession>
<dbReference type="STRING" id="307972.A0A2G8JJN7"/>
<dbReference type="SMART" id="SM00360">
    <property type="entry name" value="RRM"/>
    <property type="match status" value="1"/>
</dbReference>
<keyword evidence="4" id="KW-0539">Nucleus</keyword>
<feature type="compositionally biased region" description="Polar residues" evidence="6">
    <location>
        <begin position="245"/>
        <end position="255"/>
    </location>
</feature>
<keyword evidence="2" id="KW-0677">Repeat</keyword>
<dbReference type="CDD" id="cd12413">
    <property type="entry name" value="RRM1_RBM28_like"/>
    <property type="match status" value="1"/>
</dbReference>
<sequence>MAIVPNKVFVRNLPFSCTNDQLSELFGSHGPVKQCFVVKDENADRCKGFGFVTFASKDDTKKVLGKDIWMEKRKLHIFPANKKEEGPTRAKKNFTPRKNTPKKANKGMKDELEESDSEDKGTEKTDEKEDASSGEGEDKEDEEEEKEEKQKTERGKKRTHKDQSNLKQSNGSPPKKARKEIEEGATLEIRIGIGPIMKKIIGKTFLSFETKAAAEECLKMGNQEDSPLIMNGQNLEISRAVPPQRLNQSRQPETE</sequence>
<dbReference type="Gene3D" id="3.30.70.330">
    <property type="match status" value="1"/>
</dbReference>
<dbReference type="InterPro" id="IPR051945">
    <property type="entry name" value="RRM_MRD1_RNA_proc_ribogen"/>
</dbReference>
<dbReference type="InterPro" id="IPR035979">
    <property type="entry name" value="RBD_domain_sf"/>
</dbReference>
<feature type="non-terminal residue" evidence="8">
    <location>
        <position position="255"/>
    </location>
</feature>
<evidence type="ECO:0000256" key="3">
    <source>
        <dbReference type="ARBA" id="ARBA00022884"/>
    </source>
</evidence>
<keyword evidence="3 5" id="KW-0694">RNA-binding</keyword>
<feature type="compositionally biased region" description="Basic residues" evidence="6">
    <location>
        <begin position="89"/>
        <end position="106"/>
    </location>
</feature>
<dbReference type="PROSITE" id="PS50102">
    <property type="entry name" value="RRM"/>
    <property type="match status" value="1"/>
</dbReference>
<feature type="domain" description="RRM" evidence="7">
    <location>
        <begin position="6"/>
        <end position="82"/>
    </location>
</feature>
<evidence type="ECO:0000256" key="2">
    <source>
        <dbReference type="ARBA" id="ARBA00022737"/>
    </source>
</evidence>
<protein>
    <submittedName>
        <fullName evidence="8">Putative RNA-binding protein 28</fullName>
    </submittedName>
</protein>
<dbReference type="InterPro" id="IPR000504">
    <property type="entry name" value="RRM_dom"/>
</dbReference>
<dbReference type="Proteomes" id="UP000230750">
    <property type="component" value="Unassembled WGS sequence"/>
</dbReference>
<dbReference type="OrthoDB" id="3945418at2759"/>
<evidence type="ECO:0000256" key="5">
    <source>
        <dbReference type="PROSITE-ProRule" id="PRU00176"/>
    </source>
</evidence>